<dbReference type="GO" id="GO:0004300">
    <property type="term" value="F:enoyl-CoA hydratase activity"/>
    <property type="evidence" value="ECO:0007669"/>
    <property type="project" value="UniProtKB-EC"/>
</dbReference>
<dbReference type="InterPro" id="IPR001753">
    <property type="entry name" value="Enoyl-CoA_hydra/iso"/>
</dbReference>
<keyword evidence="2" id="KW-0456">Lyase</keyword>
<comment type="similarity">
    <text evidence="1">Belongs to the enoyl-CoA hydratase/isomerase family.</text>
</comment>
<organism evidence="2 3">
    <name type="scientific">Cognatishimia activa</name>
    <dbReference type="NCBI Taxonomy" id="1715691"/>
    <lineage>
        <taxon>Bacteria</taxon>
        <taxon>Pseudomonadati</taxon>
        <taxon>Pseudomonadota</taxon>
        <taxon>Alphaproteobacteria</taxon>
        <taxon>Rhodobacterales</taxon>
        <taxon>Paracoccaceae</taxon>
        <taxon>Cognatishimia</taxon>
    </lineage>
</organism>
<dbReference type="AlphaFoldDB" id="A0A0P1IL20"/>
<dbReference type="PANTHER" id="PTHR43802">
    <property type="entry name" value="ENOYL-COA HYDRATASE"/>
    <property type="match status" value="1"/>
</dbReference>
<proteinExistence type="inferred from homology"/>
<name>A0A0P1IL20_9RHOB</name>
<sequence length="252" mass="26995">MSSDETDLICTRDGDVLTLTLNRGSKANSLAPALVEDLINALEQAGDVRMAIIQGDGKHFCAGFDLSDIAELSDGDLLWRFVRIELLLQKIHLSPFPIVALAHGQIVGAGADLFAACWRRVAAPGSKLKMPGWNFELALGTGRLAALIGQDAARDMLIDTKTISAEQALELGLATDLVEKVDWSDFASDLAARAGAIPQNATSRMMGLTRASDSAEYDLAALVRSAARPGLKARIENYRSRVMRSQKGASTN</sequence>
<dbReference type="EC" id="4.2.1.17" evidence="2"/>
<dbReference type="SUPFAM" id="SSF52096">
    <property type="entry name" value="ClpP/crotonase"/>
    <property type="match status" value="1"/>
</dbReference>
<dbReference type="Proteomes" id="UP000051184">
    <property type="component" value="Unassembled WGS sequence"/>
</dbReference>
<gene>
    <name evidence="2" type="primary">echA6</name>
    <name evidence="2" type="ORF">TA5114_00003</name>
</gene>
<evidence type="ECO:0000313" key="2">
    <source>
        <dbReference type="EMBL" id="CUK24228.1"/>
    </source>
</evidence>
<protein>
    <submittedName>
        <fullName evidence="2">Putative enoyl-CoA hydratase echA6</fullName>
        <ecNumber evidence="2">4.2.1.17</ecNumber>
    </submittedName>
</protein>
<accession>A0A0P1IL20</accession>
<evidence type="ECO:0000313" key="3">
    <source>
        <dbReference type="Proteomes" id="UP000051184"/>
    </source>
</evidence>
<dbReference type="PANTHER" id="PTHR43802:SF1">
    <property type="entry name" value="IP11341P-RELATED"/>
    <property type="match status" value="1"/>
</dbReference>
<dbReference type="Gene3D" id="3.90.226.10">
    <property type="entry name" value="2-enoyl-CoA Hydratase, Chain A, domain 1"/>
    <property type="match status" value="1"/>
</dbReference>
<dbReference type="STRING" id="1715691.TA5113_00035"/>
<dbReference type="RefSeq" id="WP_058313261.1">
    <property type="nucleotide sequence ID" value="NZ_CYTO01000002.1"/>
</dbReference>
<evidence type="ECO:0000256" key="1">
    <source>
        <dbReference type="ARBA" id="ARBA00005254"/>
    </source>
</evidence>
<dbReference type="Pfam" id="PF00378">
    <property type="entry name" value="ECH_1"/>
    <property type="match status" value="1"/>
</dbReference>
<keyword evidence="3" id="KW-1185">Reference proteome</keyword>
<dbReference type="InterPro" id="IPR029045">
    <property type="entry name" value="ClpP/crotonase-like_dom_sf"/>
</dbReference>
<reference evidence="3" key="1">
    <citation type="submission" date="2015-09" db="EMBL/GenBank/DDBJ databases">
        <authorList>
            <person name="Rodrigo-Torres Lidia"/>
            <person name="Arahal R.David."/>
        </authorList>
    </citation>
    <scope>NUCLEOTIDE SEQUENCE [LARGE SCALE GENOMIC DNA]</scope>
    <source>
        <strain evidence="3">CECT 5114</strain>
    </source>
</reference>
<dbReference type="CDD" id="cd06558">
    <property type="entry name" value="crotonase-like"/>
    <property type="match status" value="1"/>
</dbReference>
<dbReference type="EMBL" id="CYUE01000001">
    <property type="protein sequence ID" value="CUK24228.1"/>
    <property type="molecule type" value="Genomic_DNA"/>
</dbReference>